<dbReference type="SUPFAM" id="SSF53850">
    <property type="entry name" value="Periplasmic binding protein-like II"/>
    <property type="match status" value="1"/>
</dbReference>
<comment type="caution">
    <text evidence="2">The sequence shown here is derived from an EMBL/GenBank/DDBJ whole genome shotgun (WGS) entry which is preliminary data.</text>
</comment>
<organism evidence="2 3">
    <name type="scientific">Vibrio fluvialis PG41</name>
    <dbReference type="NCBI Taxonomy" id="1336752"/>
    <lineage>
        <taxon>Bacteria</taxon>
        <taxon>Pseudomonadati</taxon>
        <taxon>Pseudomonadota</taxon>
        <taxon>Gammaproteobacteria</taxon>
        <taxon>Vibrionales</taxon>
        <taxon>Vibrionaceae</taxon>
        <taxon>Vibrio</taxon>
    </lineage>
</organism>
<sequence length="425" mass="47714">MRLRHVMVLGSLMSSLAVGSERELVILTTFSREPLLPLIEEFTRQYEGVDVQIVHRRAQSSVQLLNKSYINNIDLVLSSSPYLMQQLAESGRLAILPDRFQTPDWLHPFVLPPTNKVVTIGYSGAGVTWNKDYLAAHHLPTPKTFADLANPVFFGHVTMSTPARSGTTQLMVESVLKKYGWEAGWRLLMNVGANLGTVSSRSFGVSDYIARGQFGAGPTIDSYALILERKFPHVSFAYDDAFTLMPTYVAQVSQKQNDVYAKAFIDLLMSKGVQANMDANDFSKHGVNDDSLFSDSFTRLSMATMMRREECMNLLFDLAITKRLPALKDTWLMIINAREQFKSKPEVLARLQQIERSLFSVPITESALDGVINSIYPLADEQDTELQANKAMLLAKLSHEWKKQLEVSLNRANADIKQLLRESGQ</sequence>
<protein>
    <submittedName>
        <fullName evidence="2">Phosphoglycerate transport regulatory protein PgtC</fullName>
    </submittedName>
</protein>
<gene>
    <name evidence="2" type="ORF">L910_3260</name>
</gene>
<evidence type="ECO:0000256" key="1">
    <source>
        <dbReference type="ARBA" id="ARBA00022729"/>
    </source>
</evidence>
<reference evidence="2 3" key="1">
    <citation type="journal article" date="2013" name="Gut Pathog.">
        <title>Evidence of a new metabolic capacity in an emerging diarrheal pathogen: lessons from the draft genomes of Vibrio fluvialis strains PG41 and I21563.</title>
        <authorList>
            <person name="Khatri I."/>
            <person name="Mahajan S."/>
            <person name="Dureja C."/>
            <person name="Subramanian S."/>
            <person name="Raychaudhuri S."/>
        </authorList>
    </citation>
    <scope>NUCLEOTIDE SEQUENCE [LARGE SCALE GENOMIC DNA]</scope>
    <source>
        <strain evidence="2 3">PG41</strain>
    </source>
</reference>
<dbReference type="PANTHER" id="PTHR30006">
    <property type="entry name" value="THIAMINE-BINDING PERIPLASMIC PROTEIN-RELATED"/>
    <property type="match status" value="1"/>
</dbReference>
<evidence type="ECO:0000313" key="3">
    <source>
        <dbReference type="Proteomes" id="UP000014854"/>
    </source>
</evidence>
<dbReference type="EMBL" id="ASXS01000032">
    <property type="protein sequence ID" value="EPP19475.1"/>
    <property type="molecule type" value="Genomic_DNA"/>
</dbReference>
<accession>S7JBB4</accession>
<dbReference type="GO" id="GO:0030288">
    <property type="term" value="C:outer membrane-bounded periplasmic space"/>
    <property type="evidence" value="ECO:0007669"/>
    <property type="project" value="TreeGrafter"/>
</dbReference>
<dbReference type="PATRIC" id="fig|1336752.4.peg.4625"/>
<proteinExistence type="predicted"/>
<dbReference type="Proteomes" id="UP000014854">
    <property type="component" value="Unassembled WGS sequence"/>
</dbReference>
<dbReference type="PANTHER" id="PTHR30006:SF25">
    <property type="entry name" value="PHOSPHOGLYCERATE TRANSPORT REGULATORY PROTEIN PGTC"/>
    <property type="match status" value="1"/>
</dbReference>
<keyword evidence="1" id="KW-0732">Signal</keyword>
<name>S7JBB4_VIBFL</name>
<dbReference type="Gene3D" id="3.40.190.10">
    <property type="entry name" value="Periplasmic binding protein-like II"/>
    <property type="match status" value="2"/>
</dbReference>
<dbReference type="AlphaFoldDB" id="S7JBB4"/>
<evidence type="ECO:0000313" key="2">
    <source>
        <dbReference type="EMBL" id="EPP19475.1"/>
    </source>
</evidence>
<dbReference type="Pfam" id="PF13343">
    <property type="entry name" value="SBP_bac_6"/>
    <property type="match status" value="1"/>
</dbReference>